<dbReference type="Gene3D" id="1.10.443.10">
    <property type="entry name" value="Intergrase catalytic core"/>
    <property type="match status" value="1"/>
</dbReference>
<evidence type="ECO:0000256" key="1">
    <source>
        <dbReference type="ARBA" id="ARBA00022908"/>
    </source>
</evidence>
<reference evidence="6" key="2">
    <citation type="journal article" date="2020" name="Int. J. Syst. Evol. Microbiol.">
        <title>Genomic insights into a novel species Rhodoferax aquaticus sp. nov., isolated from freshwater.</title>
        <authorList>
            <person name="Li T."/>
            <person name="Zhuo Y."/>
            <person name="Jin C.Z."/>
            <person name="Wu X."/>
            <person name="Ko S.R."/>
            <person name="Jin F.J."/>
            <person name="Ahn C.Y."/>
            <person name="Oh H.M."/>
            <person name="Lee H.G."/>
            <person name="Jin L."/>
        </authorList>
    </citation>
    <scope>NUCLEOTIDE SEQUENCE [LARGE SCALE GENOMIC DNA]</scope>
    <source>
        <strain evidence="6">Gr-4</strain>
    </source>
</reference>
<evidence type="ECO:0000256" key="2">
    <source>
        <dbReference type="ARBA" id="ARBA00023125"/>
    </source>
</evidence>
<dbReference type="InterPro" id="IPR011010">
    <property type="entry name" value="DNA_brk_join_enz"/>
</dbReference>
<dbReference type="InterPro" id="IPR002104">
    <property type="entry name" value="Integrase_catalytic"/>
</dbReference>
<dbReference type="InterPro" id="IPR010998">
    <property type="entry name" value="Integrase_recombinase_N"/>
</dbReference>
<evidence type="ECO:0000313" key="5">
    <source>
        <dbReference type="EMBL" id="QDL53566.1"/>
    </source>
</evidence>
<dbReference type="InterPro" id="IPR050090">
    <property type="entry name" value="Tyrosine_recombinase_XerCD"/>
</dbReference>
<evidence type="ECO:0000313" key="6">
    <source>
        <dbReference type="Proteomes" id="UP000317365"/>
    </source>
</evidence>
<accession>A0A515ELM9</accession>
<protein>
    <submittedName>
        <fullName evidence="5">Site-specific integrase</fullName>
    </submittedName>
</protein>
<organism evidence="5 6">
    <name type="scientific">Rhodoferax aquaticus</name>
    <dbReference type="NCBI Taxonomy" id="2527691"/>
    <lineage>
        <taxon>Bacteria</taxon>
        <taxon>Pseudomonadati</taxon>
        <taxon>Pseudomonadota</taxon>
        <taxon>Betaproteobacteria</taxon>
        <taxon>Burkholderiales</taxon>
        <taxon>Comamonadaceae</taxon>
        <taxon>Rhodoferax</taxon>
    </lineage>
</organism>
<keyword evidence="6" id="KW-1185">Reference proteome</keyword>
<dbReference type="EMBL" id="CP036282">
    <property type="protein sequence ID" value="QDL53566.1"/>
    <property type="molecule type" value="Genomic_DNA"/>
</dbReference>
<keyword evidence="1" id="KW-0229">DNA integration</keyword>
<keyword evidence="2" id="KW-0238">DNA-binding</keyword>
<feature type="domain" description="Tyr recombinase" evidence="4">
    <location>
        <begin position="169"/>
        <end position="345"/>
    </location>
</feature>
<dbReference type="Pfam" id="PF00589">
    <property type="entry name" value="Phage_integrase"/>
    <property type="match status" value="1"/>
</dbReference>
<name>A0A515ELM9_9BURK</name>
<dbReference type="PROSITE" id="PS51898">
    <property type="entry name" value="TYR_RECOMBINASE"/>
    <property type="match status" value="1"/>
</dbReference>
<dbReference type="Proteomes" id="UP000317365">
    <property type="component" value="Chromosome"/>
</dbReference>
<dbReference type="SUPFAM" id="SSF56349">
    <property type="entry name" value="DNA breaking-rejoining enzymes"/>
    <property type="match status" value="1"/>
</dbReference>
<sequence length="353" mass="39208">MAAIEKRQNADGSFSYRAKVRLKGHEPVSASFERKTDAVEWAKKIEAEQKDRRYFGASKRHTLTELIDRYTTDELHKLKSAKTVGARLDYWKDSIGKRLLSDVTHDVLMKARDTLKATPTERGGKVRSGADVNRTLAALSSALSYGTKELRWIASNPLKDVRKFSESKGRVRYLSDEELPKLLAACKASASPHLLLAVCLALSTGARKSEVLGLCWKQVDLKAQTALLGDTKNGDARTLPVVGTALQLLLERAKVRTLKEDRIFPPTARSTKSEYFDLRKAWDAAVKTAELEDFHWHDLRHTAASYLAMSGVSPLEISKLLGHRTMAMVSRYAHLAPGRKIEISGALAARLGV</sequence>
<dbReference type="KEGG" id="rhg:EXZ61_04895"/>
<dbReference type="CDD" id="cd00796">
    <property type="entry name" value="INT_Rci_Hp1_C"/>
    <property type="match status" value="1"/>
</dbReference>
<reference evidence="6" key="1">
    <citation type="submission" date="2019-02" db="EMBL/GenBank/DDBJ databases">
        <title>Complete genome sequence of Rhodoferax sp. Gr-4.</title>
        <authorList>
            <person name="Jin L."/>
        </authorList>
    </citation>
    <scope>NUCLEOTIDE SEQUENCE [LARGE SCALE GENOMIC DNA]</scope>
    <source>
        <strain evidence="6">Gr-4</strain>
    </source>
</reference>
<dbReference type="InterPro" id="IPR013762">
    <property type="entry name" value="Integrase-like_cat_sf"/>
</dbReference>
<evidence type="ECO:0000256" key="3">
    <source>
        <dbReference type="ARBA" id="ARBA00023172"/>
    </source>
</evidence>
<gene>
    <name evidence="5" type="ORF">EXZ61_04895</name>
</gene>
<proteinExistence type="predicted"/>
<evidence type="ECO:0000259" key="4">
    <source>
        <dbReference type="PROSITE" id="PS51898"/>
    </source>
</evidence>
<keyword evidence="3" id="KW-0233">DNA recombination</keyword>
<dbReference type="AlphaFoldDB" id="A0A515ELM9"/>
<dbReference type="PANTHER" id="PTHR30349">
    <property type="entry name" value="PHAGE INTEGRASE-RELATED"/>
    <property type="match status" value="1"/>
</dbReference>
<dbReference type="Gene3D" id="1.10.150.130">
    <property type="match status" value="1"/>
</dbReference>
<dbReference type="RefSeq" id="WP_142809577.1">
    <property type="nucleotide sequence ID" value="NZ_CP036282.1"/>
</dbReference>
<dbReference type="GO" id="GO:0003677">
    <property type="term" value="F:DNA binding"/>
    <property type="evidence" value="ECO:0007669"/>
    <property type="project" value="UniProtKB-KW"/>
</dbReference>
<dbReference type="PANTHER" id="PTHR30349:SF94">
    <property type="entry name" value="INTEGRASE_RECOMBINASE HI_1414-RELATED"/>
    <property type="match status" value="1"/>
</dbReference>
<dbReference type="GO" id="GO:0006310">
    <property type="term" value="P:DNA recombination"/>
    <property type="evidence" value="ECO:0007669"/>
    <property type="project" value="UniProtKB-KW"/>
</dbReference>
<dbReference type="GO" id="GO:0015074">
    <property type="term" value="P:DNA integration"/>
    <property type="evidence" value="ECO:0007669"/>
    <property type="project" value="UniProtKB-KW"/>
</dbReference>